<protein>
    <submittedName>
        <fullName evidence="1">Uncharacterized protein</fullName>
    </submittedName>
</protein>
<keyword evidence="2" id="KW-1185">Reference proteome</keyword>
<reference evidence="1 2" key="1">
    <citation type="submission" date="2019-06" db="EMBL/GenBank/DDBJ databases">
        <authorList>
            <person name="Meng X."/>
        </authorList>
    </citation>
    <scope>NUCLEOTIDE SEQUENCE [LARGE SCALE GENOMIC DNA]</scope>
    <source>
        <strain evidence="1 2">M625</strain>
    </source>
</reference>
<evidence type="ECO:0000313" key="2">
    <source>
        <dbReference type="Proteomes" id="UP000315540"/>
    </source>
</evidence>
<dbReference type="EMBL" id="VFWZ01000008">
    <property type="protein sequence ID" value="TPN82843.1"/>
    <property type="molecule type" value="Genomic_DNA"/>
</dbReference>
<proteinExistence type="predicted"/>
<dbReference type="AlphaFoldDB" id="A0A504J5G1"/>
<sequence>MIVGYWKNKISLFIVLTFLLLRVVDAHAFSHFSDDSDQIHCELCEVILTSKHLTPLINDNFQGVEQKNVTNFQRHFISFCYETSQYCITLPESIHNKPPPQKE</sequence>
<dbReference type="RefSeq" id="WP_140596176.1">
    <property type="nucleotide sequence ID" value="NZ_VFWZ01000008.1"/>
</dbReference>
<gene>
    <name evidence="1" type="ORF">FHK87_20670</name>
</gene>
<dbReference type="OrthoDB" id="1179783at2"/>
<evidence type="ECO:0000313" key="1">
    <source>
        <dbReference type="EMBL" id="TPN82843.1"/>
    </source>
</evidence>
<comment type="caution">
    <text evidence="1">The sequence shown here is derived from an EMBL/GenBank/DDBJ whole genome shotgun (WGS) entry which is preliminary data.</text>
</comment>
<accession>A0A504J5G1</accession>
<organism evidence="1 2">
    <name type="scientific">Aquimarina algicola</name>
    <dbReference type="NCBI Taxonomy" id="2589995"/>
    <lineage>
        <taxon>Bacteria</taxon>
        <taxon>Pseudomonadati</taxon>
        <taxon>Bacteroidota</taxon>
        <taxon>Flavobacteriia</taxon>
        <taxon>Flavobacteriales</taxon>
        <taxon>Flavobacteriaceae</taxon>
        <taxon>Aquimarina</taxon>
    </lineage>
</organism>
<name>A0A504J5G1_9FLAO</name>
<dbReference type="Proteomes" id="UP000315540">
    <property type="component" value="Unassembled WGS sequence"/>
</dbReference>